<sequence>MIIMQPFSITLFATTGDPEGIRHVDKSNWSGYGVVFNKELFHLLKQEPGFSQAGVYILVGNAAEETIYIGEADPVGDRLKNHVSNKEGWVWGVYFFDRNHKIGKTEVQYLESALVALAKKHDRAILLNKNNPTLPTMAPAAKATAQAFLADMLLILPMLGINAFTPPKQEDPLDQVQSVGAESDKFDTIVVPAREEGFKQRFLNENCWFAVRINAKHISKLKFIAAYQVAPVAAITHIAEVETIVPYNDTGKYMIRFKGPATAISPIPRLENSEINMQSPRYALREKLASALALDQVWK</sequence>
<keyword evidence="3" id="KW-1185">Reference proteome</keyword>
<evidence type="ECO:0000313" key="3">
    <source>
        <dbReference type="Proteomes" id="UP001156836"/>
    </source>
</evidence>
<reference evidence="3" key="1">
    <citation type="journal article" date="2019" name="Int. J. Syst. Evol. Microbiol.">
        <title>The Global Catalogue of Microorganisms (GCM) 10K type strain sequencing project: providing services to taxonomists for standard genome sequencing and annotation.</title>
        <authorList>
            <consortium name="The Broad Institute Genomics Platform"/>
            <consortium name="The Broad Institute Genome Sequencing Center for Infectious Disease"/>
            <person name="Wu L."/>
            <person name="Ma J."/>
        </authorList>
    </citation>
    <scope>NUCLEOTIDE SEQUENCE [LARGE SCALE GENOMIC DNA]</scope>
    <source>
        <strain evidence="3">NBRC 104970</strain>
    </source>
</reference>
<proteinExistence type="predicted"/>
<name>A0ABQ6BX14_9NEIS</name>
<dbReference type="CDD" id="cd10447">
    <property type="entry name" value="GIY-YIG_unchar_2"/>
    <property type="match status" value="1"/>
</dbReference>
<comment type="caution">
    <text evidence="2">The sequence shown here is derived from an EMBL/GenBank/DDBJ whole genome shotgun (WGS) entry which is preliminary data.</text>
</comment>
<dbReference type="EMBL" id="BSOZ01000033">
    <property type="protein sequence ID" value="GLS05036.1"/>
    <property type="molecule type" value="Genomic_DNA"/>
</dbReference>
<dbReference type="Proteomes" id="UP001156836">
    <property type="component" value="Unassembled WGS sequence"/>
</dbReference>
<accession>A0ABQ6BX14</accession>
<protein>
    <recommendedName>
        <fullName evidence="1">GIY-YIG domain-containing protein</fullName>
    </recommendedName>
</protein>
<dbReference type="PROSITE" id="PS50164">
    <property type="entry name" value="GIY_YIG"/>
    <property type="match status" value="1"/>
</dbReference>
<dbReference type="InterPro" id="IPR000305">
    <property type="entry name" value="GIY-YIG_endonuc"/>
</dbReference>
<evidence type="ECO:0000259" key="1">
    <source>
        <dbReference type="PROSITE" id="PS50164"/>
    </source>
</evidence>
<evidence type="ECO:0000313" key="2">
    <source>
        <dbReference type="EMBL" id="GLS05036.1"/>
    </source>
</evidence>
<organism evidence="2 3">
    <name type="scientific">Chitiniphilus shinanonensis</name>
    <dbReference type="NCBI Taxonomy" id="553088"/>
    <lineage>
        <taxon>Bacteria</taxon>
        <taxon>Pseudomonadati</taxon>
        <taxon>Pseudomonadota</taxon>
        <taxon>Betaproteobacteria</taxon>
        <taxon>Neisseriales</taxon>
        <taxon>Chitinibacteraceae</taxon>
        <taxon>Chitiniphilus</taxon>
    </lineage>
</organism>
<gene>
    <name evidence="2" type="ORF">GCM10007860_21860</name>
</gene>
<feature type="domain" description="GIY-YIG" evidence="1">
    <location>
        <begin position="51"/>
        <end position="129"/>
    </location>
</feature>